<keyword evidence="3" id="KW-1185">Reference proteome</keyword>
<dbReference type="RefSeq" id="XP_038749693.1">
    <property type="nucleotide sequence ID" value="XM_038884905.1"/>
</dbReference>
<reference evidence="2" key="2">
    <citation type="submission" date="2020-11" db="EMBL/GenBank/DDBJ databases">
        <title>Whole genome sequencing of Colletotrichum sp.</title>
        <authorList>
            <person name="Li H."/>
        </authorList>
    </citation>
    <scope>NUCLEOTIDE SEQUENCE</scope>
    <source>
        <strain evidence="2">CkLH20</strain>
    </source>
</reference>
<name>A0A9P6LQ19_9PEZI</name>
<dbReference type="EMBL" id="JAATWM020000005">
    <property type="protein sequence ID" value="KAF9880232.1"/>
    <property type="molecule type" value="Genomic_DNA"/>
</dbReference>
<protein>
    <submittedName>
        <fullName evidence="2">Uncharacterized protein</fullName>
    </submittedName>
</protein>
<comment type="caution">
    <text evidence="2">The sequence shown here is derived from an EMBL/GenBank/DDBJ whole genome shotgun (WGS) entry which is preliminary data.</text>
</comment>
<reference evidence="2" key="1">
    <citation type="submission" date="2020-03" db="EMBL/GenBank/DDBJ databases">
        <authorList>
            <person name="He L."/>
        </authorList>
    </citation>
    <scope>NUCLEOTIDE SEQUENCE</scope>
    <source>
        <strain evidence="2">CkLH20</strain>
    </source>
</reference>
<dbReference type="GeneID" id="62157979"/>
<proteinExistence type="predicted"/>
<dbReference type="AlphaFoldDB" id="A0A9P6LQ19"/>
<evidence type="ECO:0000256" key="1">
    <source>
        <dbReference type="SAM" id="MobiDB-lite"/>
    </source>
</evidence>
<evidence type="ECO:0000313" key="2">
    <source>
        <dbReference type="EMBL" id="KAF9880232.1"/>
    </source>
</evidence>
<accession>A0A9P6LQ19</accession>
<dbReference type="Proteomes" id="UP000781932">
    <property type="component" value="Unassembled WGS sequence"/>
</dbReference>
<evidence type="ECO:0000313" key="3">
    <source>
        <dbReference type="Proteomes" id="UP000781932"/>
    </source>
</evidence>
<gene>
    <name evidence="2" type="ORF">CkaCkLH20_02186</name>
</gene>
<feature type="region of interest" description="Disordered" evidence="1">
    <location>
        <begin position="944"/>
        <end position="963"/>
    </location>
</feature>
<dbReference type="OrthoDB" id="2922289at2759"/>
<organism evidence="2 3">
    <name type="scientific">Colletotrichum karsti</name>
    <dbReference type="NCBI Taxonomy" id="1095194"/>
    <lineage>
        <taxon>Eukaryota</taxon>
        <taxon>Fungi</taxon>
        <taxon>Dikarya</taxon>
        <taxon>Ascomycota</taxon>
        <taxon>Pezizomycotina</taxon>
        <taxon>Sordariomycetes</taxon>
        <taxon>Hypocreomycetidae</taxon>
        <taxon>Glomerellales</taxon>
        <taxon>Glomerellaceae</taxon>
        <taxon>Colletotrichum</taxon>
        <taxon>Colletotrichum boninense species complex</taxon>
    </lineage>
</organism>
<sequence length="1169" mass="134506">MGSSGEAPGQRSLEPAYMDRSYTSMHWFKGEPWTRPGQDLPYQHRNQRQQLLRLDVGHPDLIPIDKKSEAQSLTASMAQRVQEAWDDAQNLIASNFNVNFITAPLDWFTPDELKEFVEASWMEVTNGGQLPNVRNIDVREFIRLYKTSDVFTEAVEAPNSLADEDCDDYKIDYWHLLFRKDRLPDEEHRRRFFMFQFLNKEDLSTPELLRCLILNRITNHPRNFARADWEGCHLGFASKISLNQQCDNWFMGFPTEEERNIGSNASRSEYYSGYPIVFKDPTEHDTGSGLFDHLRKTGRIVSWGEGMVVLEVQALTLKFVVAIAKRIRDDVERRRRNALDLNGNGVSRHLLIWRAHTWKTIPKEMLTFDVRGTDLVACHQFFPPAAAIVPWDEEFTTILKERVELAEQTIFNLWHDPFFFQRCIHDQLRQHYGHVVEDQIRGHGNPLLHITNSDIDAKKALVNDLIRRVVRWAAFNLEMWRCLAEKLQALREMAKSHGVRLDKWNPDLSQPGGIRDSWIDLGFHARWFAERHAIHAADHGGFLSAGSLRSYFKRISSWEIMKPPVPGDDWALPKDFFMKIGFVVDGTRNDTVDVKDPEHTNNGADQTAVSALLMHVGLKNANTMGCIGLHKLIQAMRFDRHNAHSSLRIPPMVSDDYDNLFWTGLLSLRMEAIRPFSDSIAKQTFRTNKHNVGNIGAFFKEYDQFPFEQHVDENTLRLVHWSLGVTYSPFSALKLNRPAGLVQNWLQDFWVQIICWLESGSAKSCTPPARSYRDSGVSMEVEGDDAEDLDIVTQRTRDMNIAALNNFHPSMGRINQCLGELVKELGLEDKEIPDNQMSEIRSFAAVFLCKFLQPYMMGEGDISADDVLKETDSAPKAVWGLLLQQGIGPDEVLDMSTHEAQILFALQAFSASLLERDVLDIHAVHDNQDGRPKLINMIRRADARGVEKKRSKKTKKRSSERLAKARPRKLLEYLDTLKRKEFRPGHETFGIKRICGNISSMQPAGYAEPTEEYRPPPGFERRTEVEHAPVNVSIKAKTLELCRQWWQSAYTVEQRALKERCVLRGKDWETADIILGDFPGEVNYMGYMSFCLRLGFNIENREGSRLVMTWAERCRFPKPAKPTIVIHIRHPGGVTRRLDVDIIASCRRTFRKDFGVTVELIERLYGPRQ</sequence>